<dbReference type="RefSeq" id="XP_056794526.1">
    <property type="nucleotide sequence ID" value="XM_056930233.1"/>
</dbReference>
<comment type="caution">
    <text evidence="1">The sequence shown here is derived from an EMBL/GenBank/DDBJ whole genome shotgun (WGS) entry which is preliminary data.</text>
</comment>
<dbReference type="Proteomes" id="UP001148312">
    <property type="component" value="Unassembled WGS sequence"/>
</dbReference>
<dbReference type="AlphaFoldDB" id="A0A9W9XM42"/>
<organism evidence="1 2">
    <name type="scientific">Penicillium diatomitis</name>
    <dbReference type="NCBI Taxonomy" id="2819901"/>
    <lineage>
        <taxon>Eukaryota</taxon>
        <taxon>Fungi</taxon>
        <taxon>Dikarya</taxon>
        <taxon>Ascomycota</taxon>
        <taxon>Pezizomycotina</taxon>
        <taxon>Eurotiomycetes</taxon>
        <taxon>Eurotiomycetidae</taxon>
        <taxon>Eurotiales</taxon>
        <taxon>Aspergillaceae</taxon>
        <taxon>Penicillium</taxon>
    </lineage>
</organism>
<proteinExistence type="predicted"/>
<gene>
    <name evidence="1" type="ORF">N7539_000629</name>
</gene>
<reference evidence="1" key="2">
    <citation type="journal article" date="2023" name="IMA Fungus">
        <title>Comparative genomic study of the Penicillium genus elucidates a diverse pangenome and 15 lateral gene transfer events.</title>
        <authorList>
            <person name="Petersen C."/>
            <person name="Sorensen T."/>
            <person name="Nielsen M.R."/>
            <person name="Sondergaard T.E."/>
            <person name="Sorensen J.L."/>
            <person name="Fitzpatrick D.A."/>
            <person name="Frisvad J.C."/>
            <person name="Nielsen K.L."/>
        </authorList>
    </citation>
    <scope>NUCLEOTIDE SEQUENCE</scope>
    <source>
        <strain evidence="1">IBT 30728</strain>
    </source>
</reference>
<reference evidence="1" key="1">
    <citation type="submission" date="2022-12" db="EMBL/GenBank/DDBJ databases">
        <authorList>
            <person name="Petersen C."/>
        </authorList>
    </citation>
    <scope>NUCLEOTIDE SEQUENCE</scope>
    <source>
        <strain evidence="1">IBT 30728</strain>
    </source>
</reference>
<dbReference type="EMBL" id="JAPWDQ010000001">
    <property type="protein sequence ID" value="KAJ5495513.1"/>
    <property type="molecule type" value="Genomic_DNA"/>
</dbReference>
<name>A0A9W9XM42_9EURO</name>
<evidence type="ECO:0000313" key="1">
    <source>
        <dbReference type="EMBL" id="KAJ5495513.1"/>
    </source>
</evidence>
<keyword evidence="2" id="KW-1185">Reference proteome</keyword>
<dbReference type="GeneID" id="81620482"/>
<accession>A0A9W9XM42</accession>
<sequence>MLSYTPRLFSTTRKKLPDWGYHIYRTTYTTESDTLFPQAIEYIEAAIKQDFENDGGWPSIYLQGPDVKRKASAKYQSVIRDDREQFNNASIPEIRAHFEALVKSDGPEVNTSSPGKSVCIMIDEESLQTLKHKTVDCIKTDMRDDRETETDSYVKVIEWRMISAYDESDAEDKVEGFQGWMKCWTRALWNVWIQLWNEDSLSEMYEDIDESEGIYLV</sequence>
<protein>
    <submittedName>
        <fullName evidence="1">Uncharacterized protein</fullName>
    </submittedName>
</protein>
<evidence type="ECO:0000313" key="2">
    <source>
        <dbReference type="Proteomes" id="UP001148312"/>
    </source>
</evidence>